<evidence type="ECO:0000256" key="1">
    <source>
        <dbReference type="SAM" id="MobiDB-lite"/>
    </source>
</evidence>
<feature type="compositionally biased region" description="Basic and acidic residues" evidence="1">
    <location>
        <begin position="29"/>
        <end position="39"/>
    </location>
</feature>
<feature type="region of interest" description="Disordered" evidence="1">
    <location>
        <begin position="1"/>
        <end position="184"/>
    </location>
</feature>
<dbReference type="GeneID" id="68112513"/>
<dbReference type="VEuPathDB" id="AmoebaDB:FDP41_005295"/>
<feature type="compositionally biased region" description="Low complexity" evidence="1">
    <location>
        <begin position="104"/>
        <end position="118"/>
    </location>
</feature>
<feature type="compositionally biased region" description="Polar residues" evidence="1">
    <location>
        <begin position="119"/>
        <end position="163"/>
    </location>
</feature>
<keyword evidence="3" id="KW-1185">Reference proteome</keyword>
<proteinExistence type="predicted"/>
<dbReference type="Proteomes" id="UP000444721">
    <property type="component" value="Unassembled WGS sequence"/>
</dbReference>
<protein>
    <submittedName>
        <fullName evidence="2">Uncharacterized protein</fullName>
    </submittedName>
</protein>
<reference evidence="2 3" key="1">
    <citation type="journal article" date="2019" name="Sci. Rep.">
        <title>Nanopore sequencing improves the draft genome of the human pathogenic amoeba Naegleria fowleri.</title>
        <authorList>
            <person name="Liechti N."/>
            <person name="Schurch N."/>
            <person name="Bruggmann R."/>
            <person name="Wittwer M."/>
        </authorList>
    </citation>
    <scope>NUCLEOTIDE SEQUENCE [LARGE SCALE GENOMIC DNA]</scope>
    <source>
        <strain evidence="2 3">ATCC 30894</strain>
    </source>
</reference>
<evidence type="ECO:0000313" key="3">
    <source>
        <dbReference type="Proteomes" id="UP000444721"/>
    </source>
</evidence>
<feature type="compositionally biased region" description="Polar residues" evidence="1">
    <location>
        <begin position="1"/>
        <end position="17"/>
    </location>
</feature>
<dbReference type="RefSeq" id="XP_044560681.1">
    <property type="nucleotide sequence ID" value="XM_044708804.1"/>
</dbReference>
<comment type="caution">
    <text evidence="2">The sequence shown here is derived from an EMBL/GenBank/DDBJ whole genome shotgun (WGS) entry which is preliminary data.</text>
</comment>
<accession>A0A6A5BP61</accession>
<dbReference type="OrthoDB" id="10485374at2759"/>
<dbReference type="EMBL" id="VFQX01000043">
    <property type="protein sequence ID" value="KAF0975968.1"/>
    <property type="molecule type" value="Genomic_DNA"/>
</dbReference>
<feature type="compositionally biased region" description="Polar residues" evidence="1">
    <location>
        <begin position="88"/>
        <end position="99"/>
    </location>
</feature>
<dbReference type="AlphaFoldDB" id="A0A6A5BP61"/>
<dbReference type="VEuPathDB" id="AmoebaDB:NF0102180"/>
<evidence type="ECO:0000313" key="2">
    <source>
        <dbReference type="EMBL" id="KAF0975968.1"/>
    </source>
</evidence>
<feature type="compositionally biased region" description="Polar residues" evidence="1">
    <location>
        <begin position="42"/>
        <end position="66"/>
    </location>
</feature>
<sequence>MGSNTSSTLVPSKGNNTHTDECDSDEMPEDHKPSRDSKRYCASSTQPLSEVSGASSSMMNQNQPSTFKPHPKKSQSHTSIVVPRSDSSHPFTISNPQQKLKTRPNLSSPSLLVSNTSVQQVPSPLSRSATPITHTSAPHQQHTSSNHQVCRMSTLQKSSSPSSCRYVEPTYSPDHSSHQISQYSSRPNVLSALPHNTAVNKSSLQNENESLFSEEDLSTVMSSRRGSVFSTTTSEIFSLPSSQSFLSSRRGSIYMNGSSNSGFYDDMSVSPSNHSSEHLYSHQSNKGNQDHNSNDTMSLSSEENCIILNNKSNRSLVHSSSTNSLSSLANCAYQPSPIQTLFQKNKLDHCNSEKTITSRYGSLKSLAAKHYIHSKSVSGAGFTSLFNPSLDKNVLPEIPLLAVTKPIEPPCFSHLPRSVSKRCQQQARRSGSSLRNKQYLDVL</sequence>
<organism evidence="2 3">
    <name type="scientific">Naegleria fowleri</name>
    <name type="common">Brain eating amoeba</name>
    <dbReference type="NCBI Taxonomy" id="5763"/>
    <lineage>
        <taxon>Eukaryota</taxon>
        <taxon>Discoba</taxon>
        <taxon>Heterolobosea</taxon>
        <taxon>Tetramitia</taxon>
        <taxon>Eutetramitia</taxon>
        <taxon>Vahlkampfiidae</taxon>
        <taxon>Naegleria</taxon>
    </lineage>
</organism>
<name>A0A6A5BP61_NAEFO</name>
<dbReference type="VEuPathDB" id="AmoebaDB:NfTy_053070"/>
<feature type="region of interest" description="Disordered" evidence="1">
    <location>
        <begin position="265"/>
        <end position="299"/>
    </location>
</feature>
<gene>
    <name evidence="2" type="ORF">FDP41_005295</name>
</gene>